<comment type="similarity">
    <text evidence="2 7">Belongs to the 2-oxoacid dehydrogenase family.</text>
</comment>
<dbReference type="SUPFAM" id="SSF52777">
    <property type="entry name" value="CoA-dependent acyltransferases"/>
    <property type="match status" value="1"/>
</dbReference>
<dbReference type="PROSITE" id="PS51826">
    <property type="entry name" value="PSBD"/>
    <property type="match status" value="1"/>
</dbReference>
<dbReference type="SUPFAM" id="SSF51230">
    <property type="entry name" value="Single hybrid motif"/>
    <property type="match status" value="1"/>
</dbReference>
<evidence type="ECO:0000256" key="8">
    <source>
        <dbReference type="SAM" id="MobiDB-lite"/>
    </source>
</evidence>
<accession>A0A932I0M7</accession>
<name>A0A932I0M7_UNCTE</name>
<proteinExistence type="inferred from homology"/>
<evidence type="ECO:0000256" key="4">
    <source>
        <dbReference type="ARBA" id="ARBA00022679"/>
    </source>
</evidence>
<keyword evidence="4 7" id="KW-0808">Transferase</keyword>
<dbReference type="InterPro" id="IPR050743">
    <property type="entry name" value="2-oxoacid_DH_E2_comp"/>
</dbReference>
<dbReference type="CDD" id="cd06849">
    <property type="entry name" value="lipoyl_domain"/>
    <property type="match status" value="1"/>
</dbReference>
<reference evidence="11" key="1">
    <citation type="submission" date="2020-07" db="EMBL/GenBank/DDBJ databases">
        <title>Huge and variable diversity of episymbiotic CPR bacteria and DPANN archaea in groundwater ecosystems.</title>
        <authorList>
            <person name="He C.Y."/>
            <person name="Keren R."/>
            <person name="Whittaker M."/>
            <person name="Farag I.F."/>
            <person name="Doudna J."/>
            <person name="Cate J.H.D."/>
            <person name="Banfield J.F."/>
        </authorList>
    </citation>
    <scope>NUCLEOTIDE SEQUENCE</scope>
    <source>
        <strain evidence="11">NC_groundwater_763_Ag_S-0.2um_68_21</strain>
    </source>
</reference>
<dbReference type="Pfam" id="PF02817">
    <property type="entry name" value="E3_binding"/>
    <property type="match status" value="1"/>
</dbReference>
<dbReference type="InterPro" id="IPR036625">
    <property type="entry name" value="E3-bd_dom_sf"/>
</dbReference>
<dbReference type="EMBL" id="JACPUR010000035">
    <property type="protein sequence ID" value="MBI3128782.1"/>
    <property type="molecule type" value="Genomic_DNA"/>
</dbReference>
<keyword evidence="5 7" id="KW-0450">Lipoyl</keyword>
<dbReference type="GO" id="GO:0016407">
    <property type="term" value="F:acetyltransferase activity"/>
    <property type="evidence" value="ECO:0007669"/>
    <property type="project" value="TreeGrafter"/>
</dbReference>
<evidence type="ECO:0000256" key="1">
    <source>
        <dbReference type="ARBA" id="ARBA00001938"/>
    </source>
</evidence>
<dbReference type="Gene3D" id="3.30.559.10">
    <property type="entry name" value="Chloramphenicol acetyltransferase-like domain"/>
    <property type="match status" value="1"/>
</dbReference>
<dbReference type="AlphaFoldDB" id="A0A932I0M7"/>
<evidence type="ECO:0000259" key="9">
    <source>
        <dbReference type="PROSITE" id="PS50968"/>
    </source>
</evidence>
<dbReference type="PANTHER" id="PTHR43178:SF5">
    <property type="entry name" value="LIPOAMIDE ACYLTRANSFERASE COMPONENT OF BRANCHED-CHAIN ALPHA-KETO ACID DEHYDROGENASE COMPLEX, MITOCHONDRIAL"/>
    <property type="match status" value="1"/>
</dbReference>
<protein>
    <recommendedName>
        <fullName evidence="7">Dihydrolipoamide acetyltransferase component of pyruvate dehydrogenase complex</fullName>
        <ecNumber evidence="7">2.3.1.-</ecNumber>
    </recommendedName>
</protein>
<dbReference type="PANTHER" id="PTHR43178">
    <property type="entry name" value="DIHYDROLIPOAMIDE ACETYLTRANSFERASE COMPONENT OF PYRUVATE DEHYDROGENASE COMPLEX"/>
    <property type="match status" value="1"/>
</dbReference>
<dbReference type="GO" id="GO:0005737">
    <property type="term" value="C:cytoplasm"/>
    <property type="evidence" value="ECO:0007669"/>
    <property type="project" value="TreeGrafter"/>
</dbReference>
<dbReference type="InterPro" id="IPR001078">
    <property type="entry name" value="2-oxoacid_DH_actylTfrase"/>
</dbReference>
<feature type="domain" description="Peripheral subunit-binding (PSBD)" evidence="10">
    <location>
        <begin position="154"/>
        <end position="194"/>
    </location>
</feature>
<dbReference type="Proteomes" id="UP000782312">
    <property type="component" value="Unassembled WGS sequence"/>
</dbReference>
<dbReference type="GO" id="GO:0031405">
    <property type="term" value="F:lipoic acid binding"/>
    <property type="evidence" value="ECO:0007669"/>
    <property type="project" value="TreeGrafter"/>
</dbReference>
<evidence type="ECO:0000313" key="11">
    <source>
        <dbReference type="EMBL" id="MBI3128782.1"/>
    </source>
</evidence>
<feature type="compositionally biased region" description="Low complexity" evidence="8">
    <location>
        <begin position="128"/>
        <end position="148"/>
    </location>
</feature>
<dbReference type="InterPro" id="IPR004167">
    <property type="entry name" value="PSBD"/>
</dbReference>
<evidence type="ECO:0000256" key="5">
    <source>
        <dbReference type="ARBA" id="ARBA00022823"/>
    </source>
</evidence>
<feature type="domain" description="Lipoyl-binding" evidence="9">
    <location>
        <begin position="3"/>
        <end position="78"/>
    </location>
</feature>
<comment type="caution">
    <text evidence="11">The sequence shown here is derived from an EMBL/GenBank/DDBJ whole genome shotgun (WGS) entry which is preliminary data.</text>
</comment>
<dbReference type="EC" id="2.3.1.-" evidence="7"/>
<evidence type="ECO:0000256" key="3">
    <source>
        <dbReference type="ARBA" id="ARBA00011484"/>
    </source>
</evidence>
<feature type="region of interest" description="Disordered" evidence="8">
    <location>
        <begin position="82"/>
        <end position="154"/>
    </location>
</feature>
<evidence type="ECO:0000313" key="12">
    <source>
        <dbReference type="Proteomes" id="UP000782312"/>
    </source>
</evidence>
<dbReference type="InterPro" id="IPR011053">
    <property type="entry name" value="Single_hybrid_motif"/>
</dbReference>
<evidence type="ECO:0000256" key="7">
    <source>
        <dbReference type="RuleBase" id="RU003423"/>
    </source>
</evidence>
<evidence type="ECO:0000256" key="2">
    <source>
        <dbReference type="ARBA" id="ARBA00007317"/>
    </source>
</evidence>
<comment type="subunit">
    <text evidence="3">Forms a 24-polypeptide structural core with octahedral symmetry.</text>
</comment>
<dbReference type="PROSITE" id="PS50968">
    <property type="entry name" value="BIOTINYL_LIPOYL"/>
    <property type="match status" value="1"/>
</dbReference>
<gene>
    <name evidence="11" type="ORF">HYZ11_14350</name>
</gene>
<comment type="cofactor">
    <cofactor evidence="1 7">
        <name>(R)-lipoate</name>
        <dbReference type="ChEBI" id="CHEBI:83088"/>
    </cofactor>
</comment>
<dbReference type="InterPro" id="IPR000089">
    <property type="entry name" value="Biotin_lipoyl"/>
</dbReference>
<organism evidence="11 12">
    <name type="scientific">Tectimicrobiota bacterium</name>
    <dbReference type="NCBI Taxonomy" id="2528274"/>
    <lineage>
        <taxon>Bacteria</taxon>
        <taxon>Pseudomonadati</taxon>
        <taxon>Nitrospinota/Tectimicrobiota group</taxon>
        <taxon>Candidatus Tectimicrobiota</taxon>
    </lineage>
</organism>
<dbReference type="Pfam" id="PF00198">
    <property type="entry name" value="2-oxoacid_dh"/>
    <property type="match status" value="1"/>
</dbReference>
<dbReference type="Pfam" id="PF00364">
    <property type="entry name" value="Biotin_lipoyl"/>
    <property type="match status" value="1"/>
</dbReference>
<dbReference type="InterPro" id="IPR023213">
    <property type="entry name" value="CAT-like_dom_sf"/>
</dbReference>
<feature type="compositionally biased region" description="Low complexity" evidence="8">
    <location>
        <begin position="96"/>
        <end position="108"/>
    </location>
</feature>
<evidence type="ECO:0000259" key="10">
    <source>
        <dbReference type="PROSITE" id="PS51826"/>
    </source>
</evidence>
<dbReference type="Gene3D" id="2.40.50.100">
    <property type="match status" value="1"/>
</dbReference>
<dbReference type="Gene3D" id="4.10.320.10">
    <property type="entry name" value="E3-binding domain"/>
    <property type="match status" value="1"/>
</dbReference>
<evidence type="ECO:0000256" key="6">
    <source>
        <dbReference type="ARBA" id="ARBA00023315"/>
    </source>
</evidence>
<dbReference type="SUPFAM" id="SSF47005">
    <property type="entry name" value="Peripheral subunit-binding domain of 2-oxo acid dehydrogenase complex"/>
    <property type="match status" value="1"/>
</dbReference>
<sequence>MPIARIRMPRMGTSVHESTVVEWKKAAGDRVAKGEPLLSAESDKVEFEVESPADGVLKEVLVAPDATVPVGEVLALLETEEEIPDAPPETSPAPKAPAGGAAPKASGPPKQPEGDWVAPVAPLPPRQAPAVSPAPSRPAAPQARQAAPDSQGKWLSPRVQRLAAEHGIPLGTILGLPGTGAGGRVTARDVERFIEAGGSAAPSVRLLFRPLAEEGKPRERREPLTRLRRRIAENLSRSAAIPQASLWMDVDMSRIAAWREAHKERFREGHGASLSYTPFLALAIVHALRDPAHARLNARFEGDELHVARYVNLGIAVDTPEGLVVPVLREIDRMGFVDLVRAVDGLGARARSGGLTPDDMGGGTLTLTNFGASGARGGIPLLNPPEAAIIGTGLIAPRAAALPGGGIGLLPLMTLSLSFDHRANDGMAAGRFAAAVRSALEGMDLSHLES</sequence>
<feature type="compositionally biased region" description="Pro residues" evidence="8">
    <location>
        <begin position="85"/>
        <end position="95"/>
    </location>
</feature>
<keyword evidence="6 7" id="KW-0012">Acyltransferase</keyword>